<dbReference type="FunFam" id="3.40.50.300:FF:000174">
    <property type="entry name" value="HPr kinase/phosphorylase"/>
    <property type="match status" value="1"/>
</dbReference>
<dbReference type="EMBL" id="MLJW01000353">
    <property type="protein sequence ID" value="OIQ88905.1"/>
    <property type="molecule type" value="Genomic_DNA"/>
</dbReference>
<evidence type="ECO:0000256" key="11">
    <source>
        <dbReference type="ARBA" id="ARBA00023268"/>
    </source>
</evidence>
<keyword evidence="9" id="KW-0067">ATP-binding</keyword>
<dbReference type="Gene3D" id="3.40.1390.20">
    <property type="entry name" value="HprK N-terminal domain-like"/>
    <property type="match status" value="1"/>
</dbReference>
<keyword evidence="5 15" id="KW-0808">Transferase</keyword>
<gene>
    <name evidence="15" type="primary">hprK_9</name>
    <name evidence="15" type="ORF">GALL_292320</name>
</gene>
<dbReference type="InterPro" id="IPR011126">
    <property type="entry name" value="Hpr_kin/Pase_Hpr_N"/>
</dbReference>
<evidence type="ECO:0000256" key="12">
    <source>
        <dbReference type="ARBA" id="ARBA00047657"/>
    </source>
</evidence>
<evidence type="ECO:0000256" key="1">
    <source>
        <dbReference type="ARBA" id="ARBA00001120"/>
    </source>
</evidence>
<dbReference type="Gene3D" id="3.40.50.300">
    <property type="entry name" value="P-loop containing nucleotide triphosphate hydrolases"/>
    <property type="match status" value="1"/>
</dbReference>
<evidence type="ECO:0000256" key="4">
    <source>
        <dbReference type="ARBA" id="ARBA00022527"/>
    </source>
</evidence>
<dbReference type="GO" id="GO:0046872">
    <property type="term" value="F:metal ion binding"/>
    <property type="evidence" value="ECO:0007669"/>
    <property type="project" value="UniProtKB-KW"/>
</dbReference>
<protein>
    <submittedName>
        <fullName evidence="15">HPr kinase/phosphorylase</fullName>
        <ecNumber evidence="15">2.7.11.-</ecNumber>
        <ecNumber evidence="15">2.7.4.-</ecNumber>
    </submittedName>
</protein>
<comment type="similarity">
    <text evidence="3">Belongs to the HPrK/P family.</text>
</comment>
<evidence type="ECO:0000256" key="8">
    <source>
        <dbReference type="ARBA" id="ARBA00022777"/>
    </source>
</evidence>
<dbReference type="CDD" id="cd01918">
    <property type="entry name" value="HprK_C"/>
    <property type="match status" value="1"/>
</dbReference>
<dbReference type="AlphaFoldDB" id="A0A1J5QYW2"/>
<name>A0A1J5QYW2_9ZZZZ</name>
<feature type="domain" description="HPr(Ser) kinase/phosphorylase N-terminal" evidence="13">
    <location>
        <begin position="4"/>
        <end position="131"/>
    </location>
</feature>
<keyword evidence="11" id="KW-0511">Multifunctional enzyme</keyword>
<sequence>MAKISVAKLYRDTYRKLRLKWVAGQDGGDNPLTSDTVTKPSLALIGHLNFVHPNRVQVLGCAEMDYLRSLGRADMKQAIANLFSTDLAAVVVANAETPPVELLQAADHHHTPLFTSPQKSPRLMDVLSHYLAQAVAESASCHGVFMEVQGFGVMIKGDAAIGKSELALELITRGHRLVADDIVDFYRVAPDRLEGRCPPLLQDFLEVRGLGILNIHELFGDNAIKPTKPLDLIVQLELAETLAPKSIDRLKIKSQSEKILEVKIPKVFIPVAAGRNLAVLVEVAVRNHILLLRGVNSTRQLMQRQMREMRRNSVEAGRES</sequence>
<dbReference type="GO" id="GO:0000155">
    <property type="term" value="F:phosphorelay sensor kinase activity"/>
    <property type="evidence" value="ECO:0007669"/>
    <property type="project" value="InterPro"/>
</dbReference>
<dbReference type="PANTHER" id="PTHR30305:SF1">
    <property type="entry name" value="HPR KINASE_PHOSPHORYLASE"/>
    <property type="match status" value="1"/>
</dbReference>
<dbReference type="PANTHER" id="PTHR30305">
    <property type="entry name" value="PROTEIN YJDM-RELATED"/>
    <property type="match status" value="1"/>
</dbReference>
<dbReference type="GO" id="GO:0006109">
    <property type="term" value="P:regulation of carbohydrate metabolic process"/>
    <property type="evidence" value="ECO:0007669"/>
    <property type="project" value="InterPro"/>
</dbReference>
<dbReference type="GO" id="GO:0005524">
    <property type="term" value="F:ATP binding"/>
    <property type="evidence" value="ECO:0007669"/>
    <property type="project" value="UniProtKB-KW"/>
</dbReference>
<feature type="domain" description="HPr kinase/phosphorylase C-terminal" evidence="14">
    <location>
        <begin position="134"/>
        <end position="305"/>
    </location>
</feature>
<keyword evidence="10" id="KW-0460">Magnesium</keyword>
<dbReference type="EC" id="2.7.11.-" evidence="15"/>
<comment type="catalytic activity">
    <reaction evidence="12">
        <text>[HPr protein]-O-phospho-L-serine + phosphate + H(+) = [HPr protein]-L-serine + diphosphate</text>
        <dbReference type="Rhea" id="RHEA:46604"/>
        <dbReference type="Rhea" id="RHEA-COMP:11602"/>
        <dbReference type="Rhea" id="RHEA-COMP:11603"/>
        <dbReference type="ChEBI" id="CHEBI:15378"/>
        <dbReference type="ChEBI" id="CHEBI:29999"/>
        <dbReference type="ChEBI" id="CHEBI:33019"/>
        <dbReference type="ChEBI" id="CHEBI:43474"/>
        <dbReference type="ChEBI" id="CHEBI:83421"/>
    </reaction>
</comment>
<dbReference type="InterPro" id="IPR028979">
    <property type="entry name" value="Ser_kin/Pase_Hpr-like_N_sf"/>
</dbReference>
<dbReference type="SUPFAM" id="SSF75138">
    <property type="entry name" value="HprK N-terminal domain-like"/>
    <property type="match status" value="1"/>
</dbReference>
<dbReference type="InterPro" id="IPR003755">
    <property type="entry name" value="HPr(Ser)_kin/Pase"/>
</dbReference>
<dbReference type="InterPro" id="IPR011104">
    <property type="entry name" value="Hpr_kin/Pase_C"/>
</dbReference>
<dbReference type="EC" id="2.7.4.-" evidence="15"/>
<organism evidence="15">
    <name type="scientific">mine drainage metagenome</name>
    <dbReference type="NCBI Taxonomy" id="410659"/>
    <lineage>
        <taxon>unclassified sequences</taxon>
        <taxon>metagenomes</taxon>
        <taxon>ecological metagenomes</taxon>
    </lineage>
</organism>
<dbReference type="Pfam" id="PF02603">
    <property type="entry name" value="Hpr_kinase_N"/>
    <property type="match status" value="1"/>
</dbReference>
<accession>A0A1J5QYW2</accession>
<evidence type="ECO:0000256" key="7">
    <source>
        <dbReference type="ARBA" id="ARBA00022741"/>
    </source>
</evidence>
<evidence type="ECO:0000256" key="5">
    <source>
        <dbReference type="ARBA" id="ARBA00022679"/>
    </source>
</evidence>
<dbReference type="SUPFAM" id="SSF53795">
    <property type="entry name" value="PEP carboxykinase-like"/>
    <property type="match status" value="1"/>
</dbReference>
<keyword evidence="6" id="KW-0479">Metal-binding</keyword>
<comment type="catalytic activity">
    <reaction evidence="1">
        <text>[HPr protein]-L-serine + ATP = [HPr protein]-O-phospho-L-serine + ADP + H(+)</text>
        <dbReference type="Rhea" id="RHEA:46600"/>
        <dbReference type="Rhea" id="RHEA-COMP:11602"/>
        <dbReference type="Rhea" id="RHEA-COMP:11603"/>
        <dbReference type="ChEBI" id="CHEBI:15378"/>
        <dbReference type="ChEBI" id="CHEBI:29999"/>
        <dbReference type="ChEBI" id="CHEBI:30616"/>
        <dbReference type="ChEBI" id="CHEBI:83421"/>
        <dbReference type="ChEBI" id="CHEBI:456216"/>
    </reaction>
</comment>
<reference evidence="15" key="1">
    <citation type="submission" date="2016-10" db="EMBL/GenBank/DDBJ databases">
        <title>Sequence of Gallionella enrichment culture.</title>
        <authorList>
            <person name="Poehlein A."/>
            <person name="Muehling M."/>
            <person name="Daniel R."/>
        </authorList>
    </citation>
    <scope>NUCLEOTIDE SEQUENCE</scope>
</reference>
<keyword evidence="7" id="KW-0547">Nucleotide-binding</keyword>
<evidence type="ECO:0000259" key="14">
    <source>
        <dbReference type="Pfam" id="PF07475"/>
    </source>
</evidence>
<dbReference type="NCBIfam" id="TIGR00679">
    <property type="entry name" value="hpr-ser"/>
    <property type="match status" value="1"/>
</dbReference>
<dbReference type="Pfam" id="PF07475">
    <property type="entry name" value="Hpr_kinase_C"/>
    <property type="match status" value="1"/>
</dbReference>
<comment type="caution">
    <text evidence="15">The sequence shown here is derived from an EMBL/GenBank/DDBJ whole genome shotgun (WGS) entry which is preliminary data.</text>
</comment>
<evidence type="ECO:0000256" key="3">
    <source>
        <dbReference type="ARBA" id="ARBA00006883"/>
    </source>
</evidence>
<dbReference type="GO" id="GO:0004674">
    <property type="term" value="F:protein serine/threonine kinase activity"/>
    <property type="evidence" value="ECO:0007669"/>
    <property type="project" value="UniProtKB-KW"/>
</dbReference>
<evidence type="ECO:0000256" key="10">
    <source>
        <dbReference type="ARBA" id="ARBA00022842"/>
    </source>
</evidence>
<comment type="cofactor">
    <cofactor evidence="2">
        <name>Mg(2+)</name>
        <dbReference type="ChEBI" id="CHEBI:18420"/>
    </cofactor>
</comment>
<evidence type="ECO:0000259" key="13">
    <source>
        <dbReference type="Pfam" id="PF02603"/>
    </source>
</evidence>
<evidence type="ECO:0000313" key="15">
    <source>
        <dbReference type="EMBL" id="OIQ88905.1"/>
    </source>
</evidence>
<dbReference type="HAMAP" id="MF_01249">
    <property type="entry name" value="HPr_kinase"/>
    <property type="match status" value="1"/>
</dbReference>
<keyword evidence="8 15" id="KW-0418">Kinase</keyword>
<keyword evidence="4" id="KW-0723">Serine/threonine-protein kinase</keyword>
<proteinExistence type="inferred from homology"/>
<dbReference type="InterPro" id="IPR027417">
    <property type="entry name" value="P-loop_NTPase"/>
</dbReference>
<evidence type="ECO:0000256" key="6">
    <source>
        <dbReference type="ARBA" id="ARBA00022723"/>
    </source>
</evidence>
<evidence type="ECO:0000256" key="2">
    <source>
        <dbReference type="ARBA" id="ARBA00001946"/>
    </source>
</evidence>
<evidence type="ECO:0000256" key="9">
    <source>
        <dbReference type="ARBA" id="ARBA00022840"/>
    </source>
</evidence>